<feature type="chain" id="PRO_5006883027" evidence="1">
    <location>
        <begin position="18"/>
        <end position="221"/>
    </location>
</feature>
<evidence type="ECO:0000313" key="2">
    <source>
        <dbReference type="EMBL" id="KRZ77545.1"/>
    </source>
</evidence>
<sequence>MKYSVFCLLFLAVLVSGQSLFKKDSKAADSEDVLKKKVPTEIQEVESWIQHKKDKAKHPEKVDELLFAASLKCPSECLNFFEESPTKHELCLLKCQKKILKQKSSLYNTFLKMKNFVLCLLFLAVLVSGQSLFKKKAKAEKSEDALKEKIERVESWIEKTRETAKDQRKVDELLNASSSTCPSECKAFFQESPSDQKFLKCLLCVLKCQKKILKKNSSLYK</sequence>
<name>A0A0V1N0P2_9BILA</name>
<dbReference type="Proteomes" id="UP000054843">
    <property type="component" value="Unassembled WGS sequence"/>
</dbReference>
<organism evidence="2 3">
    <name type="scientific">Trichinella papuae</name>
    <dbReference type="NCBI Taxonomy" id="268474"/>
    <lineage>
        <taxon>Eukaryota</taxon>
        <taxon>Metazoa</taxon>
        <taxon>Ecdysozoa</taxon>
        <taxon>Nematoda</taxon>
        <taxon>Enoplea</taxon>
        <taxon>Dorylaimia</taxon>
        <taxon>Trichinellida</taxon>
        <taxon>Trichinellidae</taxon>
        <taxon>Trichinella</taxon>
    </lineage>
</organism>
<evidence type="ECO:0000313" key="3">
    <source>
        <dbReference type="Proteomes" id="UP000054843"/>
    </source>
</evidence>
<gene>
    <name evidence="2" type="ORF">T10_2147</name>
</gene>
<dbReference type="AlphaFoldDB" id="A0A0V1N0P2"/>
<accession>A0A0V1N0P2</accession>
<feature type="signal peptide" evidence="1">
    <location>
        <begin position="1"/>
        <end position="17"/>
    </location>
</feature>
<dbReference type="OrthoDB" id="5915839at2759"/>
<comment type="caution">
    <text evidence="2">The sequence shown here is derived from an EMBL/GenBank/DDBJ whole genome shotgun (WGS) entry which is preliminary data.</text>
</comment>
<evidence type="ECO:0000256" key="1">
    <source>
        <dbReference type="SAM" id="SignalP"/>
    </source>
</evidence>
<keyword evidence="3" id="KW-1185">Reference proteome</keyword>
<dbReference type="EMBL" id="JYDO01000019">
    <property type="protein sequence ID" value="KRZ77545.1"/>
    <property type="molecule type" value="Genomic_DNA"/>
</dbReference>
<keyword evidence="1" id="KW-0732">Signal</keyword>
<reference evidence="2 3" key="1">
    <citation type="submission" date="2015-01" db="EMBL/GenBank/DDBJ databases">
        <title>Evolution of Trichinella species and genotypes.</title>
        <authorList>
            <person name="Korhonen P.K."/>
            <person name="Edoardo P."/>
            <person name="Giuseppe L.R."/>
            <person name="Gasser R.B."/>
        </authorList>
    </citation>
    <scope>NUCLEOTIDE SEQUENCE [LARGE SCALE GENOMIC DNA]</scope>
    <source>
        <strain evidence="2">ISS1980</strain>
    </source>
</reference>
<proteinExistence type="predicted"/>
<protein>
    <submittedName>
        <fullName evidence="2">Uncharacterized protein</fullName>
    </submittedName>
</protein>